<dbReference type="PANTHER" id="PTHR33164">
    <property type="entry name" value="TRANSCRIPTIONAL REGULATOR, MARR FAMILY"/>
    <property type="match status" value="1"/>
</dbReference>
<dbReference type="InterPro" id="IPR036390">
    <property type="entry name" value="WH_DNA-bd_sf"/>
</dbReference>
<dbReference type="GO" id="GO:0003677">
    <property type="term" value="F:DNA binding"/>
    <property type="evidence" value="ECO:0007669"/>
    <property type="project" value="UniProtKB-KW"/>
</dbReference>
<name>A0A1W6YHV6_9BORD</name>
<reference evidence="5 6" key="1">
    <citation type="submission" date="2017-05" db="EMBL/GenBank/DDBJ databases">
        <title>Complete and WGS of Bordetella genogroups.</title>
        <authorList>
            <person name="Spilker T."/>
            <person name="LiPuma J."/>
        </authorList>
    </citation>
    <scope>NUCLEOTIDE SEQUENCE [LARGE SCALE GENOMIC DNA]</scope>
    <source>
        <strain evidence="5 6">AU19157</strain>
    </source>
</reference>
<dbReference type="RefSeq" id="WP_086063354.1">
    <property type="nucleotide sequence ID" value="NZ_CP021108.1"/>
</dbReference>
<dbReference type="PRINTS" id="PR00598">
    <property type="entry name" value="HTHMARR"/>
</dbReference>
<dbReference type="PROSITE" id="PS01117">
    <property type="entry name" value="HTH_MARR_1"/>
    <property type="match status" value="1"/>
</dbReference>
<proteinExistence type="predicted"/>
<evidence type="ECO:0000313" key="6">
    <source>
        <dbReference type="Proteomes" id="UP000194151"/>
    </source>
</evidence>
<dbReference type="SUPFAM" id="SSF46785">
    <property type="entry name" value="Winged helix' DNA-binding domain"/>
    <property type="match status" value="1"/>
</dbReference>
<keyword evidence="1" id="KW-0805">Transcription regulation</keyword>
<evidence type="ECO:0000313" key="5">
    <source>
        <dbReference type="EMBL" id="ARP80123.1"/>
    </source>
</evidence>
<feature type="domain" description="HTH marR-type" evidence="4">
    <location>
        <begin position="13"/>
        <end position="145"/>
    </location>
</feature>
<dbReference type="AlphaFoldDB" id="A0A1W6YHV6"/>
<dbReference type="STRING" id="1416806.CAL12_04295"/>
<evidence type="ECO:0000259" key="4">
    <source>
        <dbReference type="PROSITE" id="PS50995"/>
    </source>
</evidence>
<keyword evidence="6" id="KW-1185">Reference proteome</keyword>
<evidence type="ECO:0000256" key="3">
    <source>
        <dbReference type="ARBA" id="ARBA00023163"/>
    </source>
</evidence>
<dbReference type="InterPro" id="IPR039422">
    <property type="entry name" value="MarR/SlyA-like"/>
</dbReference>
<dbReference type="InterPro" id="IPR023187">
    <property type="entry name" value="Tscrpt_reg_MarR-type_CS"/>
</dbReference>
<evidence type="ECO:0000256" key="1">
    <source>
        <dbReference type="ARBA" id="ARBA00023015"/>
    </source>
</evidence>
<dbReference type="PANTHER" id="PTHR33164:SF95">
    <property type="entry name" value="TRANSCRIPTIONAL REGULATOR"/>
    <property type="match status" value="1"/>
</dbReference>
<dbReference type="SMART" id="SM00347">
    <property type="entry name" value="HTH_MARR"/>
    <property type="match status" value="1"/>
</dbReference>
<dbReference type="EMBL" id="CP021108">
    <property type="protein sequence ID" value="ARP80123.1"/>
    <property type="molecule type" value="Genomic_DNA"/>
</dbReference>
<dbReference type="GO" id="GO:0003700">
    <property type="term" value="F:DNA-binding transcription factor activity"/>
    <property type="evidence" value="ECO:0007669"/>
    <property type="project" value="InterPro"/>
</dbReference>
<dbReference type="InterPro" id="IPR036388">
    <property type="entry name" value="WH-like_DNA-bd_sf"/>
</dbReference>
<keyword evidence="2" id="KW-0238">DNA-binding</keyword>
<dbReference type="InterPro" id="IPR000835">
    <property type="entry name" value="HTH_MarR-typ"/>
</dbReference>
<gene>
    <name evidence="5" type="ORF">CAL12_04295</name>
</gene>
<keyword evidence="3" id="KW-0804">Transcription</keyword>
<dbReference type="GO" id="GO:0006950">
    <property type="term" value="P:response to stress"/>
    <property type="evidence" value="ECO:0007669"/>
    <property type="project" value="TreeGrafter"/>
</dbReference>
<protein>
    <recommendedName>
        <fullName evidence="4">HTH marR-type domain-containing protein</fullName>
    </recommendedName>
</protein>
<dbReference type="OrthoDB" id="4549026at2"/>
<accession>A0A1W6YHV6</accession>
<dbReference type="Proteomes" id="UP000194151">
    <property type="component" value="Chromosome"/>
</dbReference>
<dbReference type="KEGG" id="bgv:CAL12_04295"/>
<evidence type="ECO:0000256" key="2">
    <source>
        <dbReference type="ARBA" id="ARBA00023125"/>
    </source>
</evidence>
<dbReference type="Gene3D" id="1.10.10.10">
    <property type="entry name" value="Winged helix-like DNA-binding domain superfamily/Winged helix DNA-binding domain"/>
    <property type="match status" value="1"/>
</dbReference>
<dbReference type="Pfam" id="PF12802">
    <property type="entry name" value="MarR_2"/>
    <property type="match status" value="1"/>
</dbReference>
<dbReference type="PROSITE" id="PS50995">
    <property type="entry name" value="HTH_MARR_2"/>
    <property type="match status" value="1"/>
</dbReference>
<organism evidence="5 6">
    <name type="scientific">Bordetella genomosp. 8</name>
    <dbReference type="NCBI Taxonomy" id="1416806"/>
    <lineage>
        <taxon>Bacteria</taxon>
        <taxon>Pseudomonadati</taxon>
        <taxon>Pseudomonadota</taxon>
        <taxon>Betaproteobacteria</taxon>
        <taxon>Burkholderiales</taxon>
        <taxon>Alcaligenaceae</taxon>
        <taxon>Bordetella</taxon>
    </lineage>
</organism>
<sequence>MPAASIEKLPQLYRRPGFLLRRAHQIFEAIFEDNFVKLALSPAQYSVLLAVHNAKGINQNDIARSIGMNKVTVSQIVQALEERGWIARQTAAADRRRRHLALTAAGRRALTRTAAMADATYDQQMAPLDPQERETLLALLQRVVDTLEPRARTPFEPLPDAAGPKR</sequence>